<reference evidence="5 6" key="1">
    <citation type="journal article" date="2016" name="Appl. Environ. Microbiol.">
        <title>Lack of Overt Genome Reduction in the Bryostatin-Producing Bryozoan Symbiont "Candidatus Endobugula sertula".</title>
        <authorList>
            <person name="Miller I.J."/>
            <person name="Vanee N."/>
            <person name="Fong S.S."/>
            <person name="Lim-Fong G.E."/>
            <person name="Kwan J.C."/>
        </authorList>
    </citation>
    <scope>NUCLEOTIDE SEQUENCE [LARGE SCALE GENOMIC DNA]</scope>
    <source>
        <strain evidence="5">AB1-4</strain>
    </source>
</reference>
<evidence type="ECO:0000313" key="6">
    <source>
        <dbReference type="Proteomes" id="UP000242502"/>
    </source>
</evidence>
<gene>
    <name evidence="5" type="ORF">AB835_01690</name>
</gene>
<keyword evidence="1" id="KW-0346">Stress response</keyword>
<dbReference type="InterPro" id="IPR008978">
    <property type="entry name" value="HSP20-like_chaperone"/>
</dbReference>
<feature type="domain" description="SHSP" evidence="4">
    <location>
        <begin position="31"/>
        <end position="141"/>
    </location>
</feature>
<dbReference type="PANTHER" id="PTHR47062">
    <property type="match status" value="1"/>
</dbReference>
<dbReference type="CDD" id="cd06470">
    <property type="entry name" value="ACD_IbpA-B_like"/>
    <property type="match status" value="1"/>
</dbReference>
<evidence type="ECO:0000259" key="4">
    <source>
        <dbReference type="PROSITE" id="PS01031"/>
    </source>
</evidence>
<evidence type="ECO:0000256" key="1">
    <source>
        <dbReference type="ARBA" id="ARBA00023016"/>
    </source>
</evidence>
<dbReference type="InterPro" id="IPR002068">
    <property type="entry name" value="A-crystallin/Hsp20_dom"/>
</dbReference>
<accession>A0A1D2QTH3</accession>
<organism evidence="5 6">
    <name type="scientific">Candidatus Endobugula sertula</name>
    <name type="common">Bugula neritina bacterial symbiont</name>
    <dbReference type="NCBI Taxonomy" id="62101"/>
    <lineage>
        <taxon>Bacteria</taxon>
        <taxon>Pseudomonadati</taxon>
        <taxon>Pseudomonadota</taxon>
        <taxon>Gammaproteobacteria</taxon>
        <taxon>Cellvibrionales</taxon>
        <taxon>Cellvibrionaceae</taxon>
        <taxon>Candidatus Endobugula</taxon>
    </lineage>
</organism>
<dbReference type="SUPFAM" id="SSF49764">
    <property type="entry name" value="HSP20-like chaperones"/>
    <property type="match status" value="1"/>
</dbReference>
<dbReference type="InterPro" id="IPR037913">
    <property type="entry name" value="ACD_IbpA/B"/>
</dbReference>
<dbReference type="Pfam" id="PF00011">
    <property type="entry name" value="HSP20"/>
    <property type="match status" value="1"/>
</dbReference>
<dbReference type="AlphaFoldDB" id="A0A1D2QTH3"/>
<comment type="caution">
    <text evidence="5">The sequence shown here is derived from an EMBL/GenBank/DDBJ whole genome shotgun (WGS) entry which is preliminary data.</text>
</comment>
<dbReference type="EMBL" id="MDLC01000004">
    <property type="protein sequence ID" value="ODS24840.1"/>
    <property type="molecule type" value="Genomic_DNA"/>
</dbReference>
<protein>
    <submittedName>
        <fullName evidence="5">Heat-shock protein</fullName>
    </submittedName>
</protein>
<dbReference type="Proteomes" id="UP000242502">
    <property type="component" value="Unassembled WGS sequence"/>
</dbReference>
<evidence type="ECO:0000256" key="3">
    <source>
        <dbReference type="RuleBase" id="RU003616"/>
    </source>
</evidence>
<evidence type="ECO:0000313" key="5">
    <source>
        <dbReference type="EMBL" id="ODS24840.1"/>
    </source>
</evidence>
<name>A0A1D2QTH3_9GAMM</name>
<dbReference type="STRING" id="62101.AB835_01690"/>
<dbReference type="Gene3D" id="2.60.40.790">
    <property type="match status" value="1"/>
</dbReference>
<comment type="similarity">
    <text evidence="2 3">Belongs to the small heat shock protein (HSP20) family.</text>
</comment>
<sequence>MMTRIDLTPLYRSSVGFDRLGSLLDATFQSEKSALGYPPYDIEILEENNYAITLAIAGFKESELEIKTESGVLTICGKQGQDENKRYLHQGIAKRSFERKFNLADHVEVTNAKLTDGLLTIELVRKIPEAMKPKAIAINGKASVIDHKEKVA</sequence>
<proteinExistence type="inferred from homology"/>
<dbReference type="PANTHER" id="PTHR47062:SF1">
    <property type="entry name" value="SMALL HEAT SHOCK PROTEIN IBPA"/>
    <property type="match status" value="1"/>
</dbReference>
<dbReference type="PROSITE" id="PS01031">
    <property type="entry name" value="SHSP"/>
    <property type="match status" value="1"/>
</dbReference>
<evidence type="ECO:0000256" key="2">
    <source>
        <dbReference type="PROSITE-ProRule" id="PRU00285"/>
    </source>
</evidence>